<accession>A0AAD7A4E0</accession>
<keyword evidence="4" id="KW-1185">Reference proteome</keyword>
<dbReference type="Pfam" id="PF00557">
    <property type="entry name" value="Peptidase_M24"/>
    <property type="match status" value="1"/>
</dbReference>
<dbReference type="GO" id="GO:0006368">
    <property type="term" value="P:transcription elongation by RNA polymerase II"/>
    <property type="evidence" value="ECO:0007669"/>
    <property type="project" value="TreeGrafter"/>
</dbReference>
<dbReference type="GO" id="GO:0006281">
    <property type="term" value="P:DNA repair"/>
    <property type="evidence" value="ECO:0007669"/>
    <property type="project" value="UniProtKB-UniRule"/>
</dbReference>
<evidence type="ECO:0000259" key="2">
    <source>
        <dbReference type="SMART" id="SM01285"/>
    </source>
</evidence>
<evidence type="ECO:0000313" key="3">
    <source>
        <dbReference type="EMBL" id="KAJ7349282.1"/>
    </source>
</evidence>
<keyword evidence="1" id="KW-0539">Nucleus</keyword>
<comment type="subunit">
    <text evidence="1">Component of the FACT complex.</text>
</comment>
<dbReference type="GO" id="GO:0006260">
    <property type="term" value="P:DNA replication"/>
    <property type="evidence" value="ECO:0007669"/>
    <property type="project" value="UniProtKB-KW"/>
</dbReference>
<comment type="similarity">
    <text evidence="1">Belongs to the peptidase M24 family. SPT16 subfamily.</text>
</comment>
<keyword evidence="1" id="KW-0235">DNA replication</keyword>
<comment type="function">
    <text evidence="1">Component of the FACT complex, a general chromatin factor that acts to reorganize nucleosomes. The FACT complex is involved in multiple processes that require DNA as a template such as mRNA elongation, DNA replication and DNA repair. During transcription elongation the FACT complex acts as a histone chaperone that both destabilizes and restores nucleosomal structure. It facilitates the passage of RNA polymerase II and transcription by promoting the dissociation of one histone H2A-H2B dimer from the nucleosome, then subsequently promotes the reestablishment of the nucleosome following the passage of RNA polymerase II.</text>
</comment>
<comment type="subcellular location">
    <subcellularLocation>
        <location evidence="1">Nucleus</location>
    </subcellularLocation>
    <subcellularLocation>
        <location evidence="1">Chromosome</location>
    </subcellularLocation>
</comment>
<dbReference type="SMART" id="SM01285">
    <property type="entry name" value="FACT-Spt16_Nlob"/>
    <property type="match status" value="1"/>
</dbReference>
<dbReference type="PANTHER" id="PTHR13980:SF15">
    <property type="entry name" value="FACT COMPLEX SUBUNIT SPT16"/>
    <property type="match status" value="1"/>
</dbReference>
<dbReference type="InterPro" id="IPR040258">
    <property type="entry name" value="Spt16"/>
</dbReference>
<organism evidence="3 4">
    <name type="scientific">Mycena albidolilacea</name>
    <dbReference type="NCBI Taxonomy" id="1033008"/>
    <lineage>
        <taxon>Eukaryota</taxon>
        <taxon>Fungi</taxon>
        <taxon>Dikarya</taxon>
        <taxon>Basidiomycota</taxon>
        <taxon>Agaricomycotina</taxon>
        <taxon>Agaricomycetes</taxon>
        <taxon>Agaricomycetidae</taxon>
        <taxon>Agaricales</taxon>
        <taxon>Marasmiineae</taxon>
        <taxon>Mycenaceae</taxon>
        <taxon>Mycena</taxon>
    </lineage>
</organism>
<dbReference type="GO" id="GO:0031491">
    <property type="term" value="F:nucleosome binding"/>
    <property type="evidence" value="ECO:0007669"/>
    <property type="project" value="TreeGrafter"/>
</dbReference>
<dbReference type="Gene3D" id="3.40.350.10">
    <property type="entry name" value="Creatinase/prolidase N-terminal domain"/>
    <property type="match status" value="1"/>
</dbReference>
<dbReference type="Gene3D" id="3.90.230.10">
    <property type="entry name" value="Creatinase/methionine aminopeptidase superfamily"/>
    <property type="match status" value="1"/>
</dbReference>
<keyword evidence="1" id="KW-0227">DNA damage</keyword>
<name>A0AAD7A4E0_9AGAR</name>
<protein>
    <recommendedName>
        <fullName evidence="1">FACT complex subunit</fullName>
    </recommendedName>
</protein>
<dbReference type="EMBL" id="JARIHO010000016">
    <property type="protein sequence ID" value="KAJ7349282.1"/>
    <property type="molecule type" value="Genomic_DNA"/>
</dbReference>
<dbReference type="GO" id="GO:0035101">
    <property type="term" value="C:FACT complex"/>
    <property type="evidence" value="ECO:0007669"/>
    <property type="project" value="UniProtKB-UniRule"/>
</dbReference>
<dbReference type="Proteomes" id="UP001218218">
    <property type="component" value="Unassembled WGS sequence"/>
</dbReference>
<keyword evidence="1" id="KW-0805">Transcription regulation</keyword>
<dbReference type="InterPro" id="IPR036005">
    <property type="entry name" value="Creatinase/aminopeptidase-like"/>
</dbReference>
<gene>
    <name evidence="3" type="ORF">DFH08DRAFT_697203</name>
</gene>
<comment type="caution">
    <text evidence="3">The sequence shown here is derived from an EMBL/GenBank/DDBJ whole genome shotgun (WGS) entry which is preliminary data.</text>
</comment>
<dbReference type="AlphaFoldDB" id="A0AAD7A4E0"/>
<keyword evidence="1" id="KW-0158">Chromosome</keyword>
<dbReference type="FunFam" id="3.90.230.10:FF:000005">
    <property type="entry name" value="FACT complex subunit spt16"/>
    <property type="match status" value="1"/>
</dbReference>
<sequence length="454" mass="50369">MLVELNKSFWNARVQRIYDGWRDAAQNDNYSSIAGTDALLIVAGDPVPADEPTRKGTCIQQWLLGYELPATFILFEEQKITILASASKAKILSQIEGSSGSVPVEILAQAKGKEPANDALPRFFALYASKTRVGTLQKEAHRGKLIDEWKRLLDAAPQKPELVDIAPAFSSFMAVKDVDELKSLQLAGVLTSTLLKHYVTDKLESILDKESKITHEMLSAQIEARLRSRGGDNVGPPDARLWSKGEGLSDMDWSLVEFCYAPIIISRSSSSGYDLRYTVESTKDNISHKGVLLVTFGLKYKSYCANVGRTFFVDPTLEQETQYDLLLKLQQEMLTKIKPGISTCDVYHAALAFVKEKKPELEKNFVKNVGFGTGLEFRDSPYLLGPKTNRALKENMTLSLGLGFTDLVDSTGNKYALQLVDTIKIESDKSVLLTDGARSVKDTMFFLTPEDNEA</sequence>
<keyword evidence="1" id="KW-0804">Transcription</keyword>
<feature type="domain" description="FACT complex subunit SPT16 N-terminal lobe" evidence="2">
    <location>
        <begin position="5"/>
        <end position="169"/>
    </location>
</feature>
<reference evidence="3" key="1">
    <citation type="submission" date="2023-03" db="EMBL/GenBank/DDBJ databases">
        <title>Massive genome expansion in bonnet fungi (Mycena s.s.) driven by repeated elements and novel gene families across ecological guilds.</title>
        <authorList>
            <consortium name="Lawrence Berkeley National Laboratory"/>
            <person name="Harder C.B."/>
            <person name="Miyauchi S."/>
            <person name="Viragh M."/>
            <person name="Kuo A."/>
            <person name="Thoen E."/>
            <person name="Andreopoulos B."/>
            <person name="Lu D."/>
            <person name="Skrede I."/>
            <person name="Drula E."/>
            <person name="Henrissat B."/>
            <person name="Morin E."/>
            <person name="Kohler A."/>
            <person name="Barry K."/>
            <person name="LaButti K."/>
            <person name="Morin E."/>
            <person name="Salamov A."/>
            <person name="Lipzen A."/>
            <person name="Mereny Z."/>
            <person name="Hegedus B."/>
            <person name="Baldrian P."/>
            <person name="Stursova M."/>
            <person name="Weitz H."/>
            <person name="Taylor A."/>
            <person name="Grigoriev I.V."/>
            <person name="Nagy L.G."/>
            <person name="Martin F."/>
            <person name="Kauserud H."/>
        </authorList>
    </citation>
    <scope>NUCLEOTIDE SEQUENCE</scope>
    <source>
        <strain evidence="3">CBHHK002</strain>
    </source>
</reference>
<proteinExistence type="inferred from homology"/>
<dbReference type="InterPro" id="IPR029149">
    <property type="entry name" value="Creatin/AminoP/Spt16_N"/>
</dbReference>
<dbReference type="SUPFAM" id="SSF55920">
    <property type="entry name" value="Creatinase/aminopeptidase"/>
    <property type="match status" value="1"/>
</dbReference>
<dbReference type="InterPro" id="IPR029148">
    <property type="entry name" value="FACT-SPT16_Nlobe"/>
</dbReference>
<keyword evidence="1" id="KW-0234">DNA repair</keyword>
<dbReference type="Pfam" id="PF14826">
    <property type="entry name" value="FACT-Spt16_Nlob"/>
    <property type="match status" value="1"/>
</dbReference>
<dbReference type="InterPro" id="IPR000994">
    <property type="entry name" value="Pept_M24"/>
</dbReference>
<evidence type="ECO:0000313" key="4">
    <source>
        <dbReference type="Proteomes" id="UP001218218"/>
    </source>
</evidence>
<dbReference type="PANTHER" id="PTHR13980">
    <property type="entry name" value="CDC68 RELATED"/>
    <property type="match status" value="1"/>
</dbReference>
<evidence type="ECO:0000256" key="1">
    <source>
        <dbReference type="RuleBase" id="RU367052"/>
    </source>
</evidence>